<reference evidence="3" key="1">
    <citation type="submission" date="2023-08" db="EMBL/GenBank/DDBJ databases">
        <title>Black Yeasts Isolated from many extreme environments.</title>
        <authorList>
            <person name="Coleine C."/>
            <person name="Stajich J.E."/>
            <person name="Selbmann L."/>
        </authorList>
    </citation>
    <scope>NUCLEOTIDE SEQUENCE</scope>
    <source>
        <strain evidence="3">CCFEE 5810</strain>
    </source>
</reference>
<dbReference type="InterPro" id="IPR002347">
    <property type="entry name" value="SDR_fam"/>
</dbReference>
<comment type="similarity">
    <text evidence="1">Belongs to the short-chain dehydrogenases/reductases (SDR) family.</text>
</comment>
<sequence length="247" mass="26356">MSIISRSNPLNLKYRICIVTAASSALGIIICKTLLKANAFVLGIDTRPQDHSLNAGLGTHFQFLQCDVQEEGAAQKVVAAAREKFDGIERIDVLVTLADTGGEIDGLGRLSEVVGGVMAHEGRGSVIHILAGDEGSEKARSKLAEISRCMTRQYAVRGVRCNILDPQAASAETSFDVVPSYEVAKTHMTALIKSEKVAKDVHSANEGTKQAASQMYDVANLTLFLAGDMSEGFSSQTMHLDEACSAL</sequence>
<evidence type="ECO:0000313" key="3">
    <source>
        <dbReference type="EMBL" id="KAK5697146.1"/>
    </source>
</evidence>
<dbReference type="SUPFAM" id="SSF51735">
    <property type="entry name" value="NAD(P)-binding Rossmann-fold domains"/>
    <property type="match status" value="1"/>
</dbReference>
<evidence type="ECO:0000313" key="4">
    <source>
        <dbReference type="Proteomes" id="UP001310594"/>
    </source>
</evidence>
<evidence type="ECO:0000256" key="2">
    <source>
        <dbReference type="ARBA" id="ARBA00023002"/>
    </source>
</evidence>
<dbReference type="GO" id="GO:0016491">
    <property type="term" value="F:oxidoreductase activity"/>
    <property type="evidence" value="ECO:0007669"/>
    <property type="project" value="UniProtKB-KW"/>
</dbReference>
<name>A0AAN7ZMR3_9PEZI</name>
<dbReference type="EMBL" id="JAVRQU010000011">
    <property type="protein sequence ID" value="KAK5697146.1"/>
    <property type="molecule type" value="Genomic_DNA"/>
</dbReference>
<organism evidence="3 4">
    <name type="scientific">Elasticomyces elasticus</name>
    <dbReference type="NCBI Taxonomy" id="574655"/>
    <lineage>
        <taxon>Eukaryota</taxon>
        <taxon>Fungi</taxon>
        <taxon>Dikarya</taxon>
        <taxon>Ascomycota</taxon>
        <taxon>Pezizomycotina</taxon>
        <taxon>Dothideomycetes</taxon>
        <taxon>Dothideomycetidae</taxon>
        <taxon>Mycosphaerellales</taxon>
        <taxon>Teratosphaeriaceae</taxon>
        <taxon>Elasticomyces</taxon>
    </lineage>
</organism>
<comment type="caution">
    <text evidence="3">The sequence shown here is derived from an EMBL/GenBank/DDBJ whole genome shotgun (WGS) entry which is preliminary data.</text>
</comment>
<dbReference type="Proteomes" id="UP001310594">
    <property type="component" value="Unassembled WGS sequence"/>
</dbReference>
<evidence type="ECO:0008006" key="5">
    <source>
        <dbReference type="Google" id="ProtNLM"/>
    </source>
</evidence>
<proteinExistence type="inferred from homology"/>
<accession>A0AAN7ZMR3</accession>
<dbReference type="Pfam" id="PF00106">
    <property type="entry name" value="adh_short"/>
    <property type="match status" value="1"/>
</dbReference>
<dbReference type="AlphaFoldDB" id="A0AAN7ZMR3"/>
<keyword evidence="2" id="KW-0560">Oxidoreductase</keyword>
<dbReference type="InterPro" id="IPR036291">
    <property type="entry name" value="NAD(P)-bd_dom_sf"/>
</dbReference>
<evidence type="ECO:0000256" key="1">
    <source>
        <dbReference type="ARBA" id="ARBA00006484"/>
    </source>
</evidence>
<gene>
    <name evidence="3" type="ORF">LTR97_007281</name>
</gene>
<dbReference type="PANTHER" id="PTHR24321:SF8">
    <property type="entry name" value="ESTRADIOL 17-BETA-DEHYDROGENASE 8-RELATED"/>
    <property type="match status" value="1"/>
</dbReference>
<dbReference type="PRINTS" id="PR00081">
    <property type="entry name" value="GDHRDH"/>
</dbReference>
<protein>
    <recommendedName>
        <fullName evidence="5">NAD(P)-binding protein</fullName>
    </recommendedName>
</protein>
<dbReference type="Gene3D" id="3.40.50.720">
    <property type="entry name" value="NAD(P)-binding Rossmann-like Domain"/>
    <property type="match status" value="2"/>
</dbReference>
<dbReference type="PANTHER" id="PTHR24321">
    <property type="entry name" value="DEHYDROGENASES, SHORT CHAIN"/>
    <property type="match status" value="1"/>
</dbReference>
<dbReference type="CDD" id="cd05233">
    <property type="entry name" value="SDR_c"/>
    <property type="match status" value="1"/>
</dbReference>